<dbReference type="InterPro" id="IPR041581">
    <property type="entry name" value="Glyoxalase_6"/>
</dbReference>
<dbReference type="PANTHER" id="PTHR35908:SF1">
    <property type="entry name" value="CONSERVED PROTEIN"/>
    <property type="match status" value="1"/>
</dbReference>
<dbReference type="EMBL" id="BAAAPM010000003">
    <property type="protein sequence ID" value="GAA1725518.1"/>
    <property type="molecule type" value="Genomic_DNA"/>
</dbReference>
<accession>A0ABN2JGN6</accession>
<protein>
    <submittedName>
        <fullName evidence="2">VOC family protein</fullName>
    </submittedName>
</protein>
<evidence type="ECO:0000313" key="3">
    <source>
        <dbReference type="Proteomes" id="UP001501138"/>
    </source>
</evidence>
<evidence type="ECO:0000313" key="2">
    <source>
        <dbReference type="EMBL" id="GAA1725518.1"/>
    </source>
</evidence>
<dbReference type="SUPFAM" id="SSF54593">
    <property type="entry name" value="Glyoxalase/Bleomycin resistance protein/Dihydroxybiphenyl dioxygenase"/>
    <property type="match status" value="2"/>
</dbReference>
<feature type="domain" description="Glyoxalase-like" evidence="1">
    <location>
        <begin position="134"/>
        <end position="240"/>
    </location>
</feature>
<dbReference type="Gene3D" id="3.10.180.10">
    <property type="entry name" value="2,3-Dihydroxybiphenyl 1,2-Dioxygenase, domain 1"/>
    <property type="match status" value="2"/>
</dbReference>
<feature type="domain" description="Glyoxalase-like" evidence="1">
    <location>
        <begin position="22"/>
        <end position="122"/>
    </location>
</feature>
<name>A0ABN2JGN6_9MICO</name>
<organism evidence="2 3">
    <name type="scientific">Isoptericola hypogeus</name>
    <dbReference type="NCBI Taxonomy" id="300179"/>
    <lineage>
        <taxon>Bacteria</taxon>
        <taxon>Bacillati</taxon>
        <taxon>Actinomycetota</taxon>
        <taxon>Actinomycetes</taxon>
        <taxon>Micrococcales</taxon>
        <taxon>Promicromonosporaceae</taxon>
        <taxon>Isoptericola</taxon>
    </lineage>
</organism>
<dbReference type="InterPro" id="IPR029068">
    <property type="entry name" value="Glyas_Bleomycin-R_OHBP_Dase"/>
</dbReference>
<dbReference type="Proteomes" id="UP001501138">
    <property type="component" value="Unassembled WGS sequence"/>
</dbReference>
<dbReference type="PANTHER" id="PTHR35908">
    <property type="entry name" value="HYPOTHETICAL FUSION PROTEIN"/>
    <property type="match status" value="1"/>
</dbReference>
<dbReference type="Pfam" id="PF18029">
    <property type="entry name" value="Glyoxalase_6"/>
    <property type="match status" value="2"/>
</dbReference>
<gene>
    <name evidence="2" type="ORF">GCM10009809_21640</name>
</gene>
<keyword evidence="3" id="KW-1185">Reference proteome</keyword>
<evidence type="ECO:0000259" key="1">
    <source>
        <dbReference type="Pfam" id="PF18029"/>
    </source>
</evidence>
<comment type="caution">
    <text evidence="2">The sequence shown here is derived from an EMBL/GenBank/DDBJ whole genome shotgun (WGS) entry which is preliminary data.</text>
</comment>
<sequence>MVGPSAPVRTLRPMSLVTFKDLCVDATDAAALGAFWARTLGLRAEPLDGGDVVLRDPGPAPVRERTIWVNTVPEARTVKHRVHPDVRARSLDEFPDRPRLTEPGRFHYTTLADPEGGELCVFTTDEPQSYRLKDVVVDCADYRKVAAFWHEALGGTLTQDDAEGYAYLDEGAGVPFESFDFVPVPEPKTVKNRWHWDVTLNDGVTLDDLVARGARVLRPQDDEIGWTVMADPEGNEFCVFPLVEPLVG</sequence>
<reference evidence="2 3" key="1">
    <citation type="journal article" date="2019" name="Int. J. Syst. Evol. Microbiol.">
        <title>The Global Catalogue of Microorganisms (GCM) 10K type strain sequencing project: providing services to taxonomists for standard genome sequencing and annotation.</title>
        <authorList>
            <consortium name="The Broad Institute Genomics Platform"/>
            <consortium name="The Broad Institute Genome Sequencing Center for Infectious Disease"/>
            <person name="Wu L."/>
            <person name="Ma J."/>
        </authorList>
    </citation>
    <scope>NUCLEOTIDE SEQUENCE [LARGE SCALE GENOMIC DNA]</scope>
    <source>
        <strain evidence="2 3">JCM 15589</strain>
    </source>
</reference>
<proteinExistence type="predicted"/>